<sequence>MPIRQCANQAVAEVALSDILSSSAMGNPFRDACSEYDRLFRQAAIVHDFKSGQERAGSE</sequence>
<evidence type="ECO:0000313" key="2">
    <source>
        <dbReference type="Proteomes" id="UP000317429"/>
    </source>
</evidence>
<proteinExistence type="predicted"/>
<reference evidence="1 2" key="1">
    <citation type="submission" date="2019-02" db="EMBL/GenBank/DDBJ databases">
        <title>Deep-cultivation of Planctomycetes and their phenomic and genomic characterization uncovers novel biology.</title>
        <authorList>
            <person name="Wiegand S."/>
            <person name="Jogler M."/>
            <person name="Boedeker C."/>
            <person name="Pinto D."/>
            <person name="Vollmers J."/>
            <person name="Rivas-Marin E."/>
            <person name="Kohn T."/>
            <person name="Peeters S.H."/>
            <person name="Heuer A."/>
            <person name="Rast P."/>
            <person name="Oberbeckmann S."/>
            <person name="Bunk B."/>
            <person name="Jeske O."/>
            <person name="Meyerdierks A."/>
            <person name="Storesund J.E."/>
            <person name="Kallscheuer N."/>
            <person name="Luecker S."/>
            <person name="Lage O.M."/>
            <person name="Pohl T."/>
            <person name="Merkel B.J."/>
            <person name="Hornburger P."/>
            <person name="Mueller R.-W."/>
            <person name="Bruemmer F."/>
            <person name="Labrenz M."/>
            <person name="Spormann A.M."/>
            <person name="Op den Camp H."/>
            <person name="Overmann J."/>
            <person name="Amann R."/>
            <person name="Jetten M.S.M."/>
            <person name="Mascher T."/>
            <person name="Medema M.H."/>
            <person name="Devos D.P."/>
            <person name="Kaster A.-K."/>
            <person name="Ovreas L."/>
            <person name="Rohde M."/>
            <person name="Galperin M.Y."/>
            <person name="Jogler C."/>
        </authorList>
    </citation>
    <scope>NUCLEOTIDE SEQUENCE [LARGE SCALE GENOMIC DNA]</scope>
    <source>
        <strain evidence="1 2">Pla175</strain>
    </source>
</reference>
<keyword evidence="2" id="KW-1185">Reference proteome</keyword>
<dbReference type="Proteomes" id="UP000317429">
    <property type="component" value="Chromosome"/>
</dbReference>
<name>A0A518D7G7_9BACT</name>
<gene>
    <name evidence="1" type="ORF">Pla175_07820</name>
</gene>
<evidence type="ECO:0000313" key="1">
    <source>
        <dbReference type="EMBL" id="QDU87422.1"/>
    </source>
</evidence>
<dbReference type="EMBL" id="CP036291">
    <property type="protein sequence ID" value="QDU87422.1"/>
    <property type="molecule type" value="Genomic_DNA"/>
</dbReference>
<protein>
    <submittedName>
        <fullName evidence="1">Uncharacterized protein</fullName>
    </submittedName>
</protein>
<dbReference type="KEGG" id="pnd:Pla175_07820"/>
<accession>A0A518D7G7</accession>
<organism evidence="1 2">
    <name type="scientific">Pirellulimonas nuda</name>
    <dbReference type="NCBI Taxonomy" id="2528009"/>
    <lineage>
        <taxon>Bacteria</taxon>
        <taxon>Pseudomonadati</taxon>
        <taxon>Planctomycetota</taxon>
        <taxon>Planctomycetia</taxon>
        <taxon>Pirellulales</taxon>
        <taxon>Lacipirellulaceae</taxon>
        <taxon>Pirellulimonas</taxon>
    </lineage>
</organism>
<dbReference type="AlphaFoldDB" id="A0A518D7G7"/>